<evidence type="ECO:0000313" key="1">
    <source>
        <dbReference type="EnsemblMetazoa" id="tetur640g00010.1"/>
    </source>
</evidence>
<dbReference type="HOGENOM" id="CLU_3144638_0_0_1"/>
<protein>
    <submittedName>
        <fullName evidence="1">Uncharacterized protein</fullName>
    </submittedName>
</protein>
<dbReference type="AlphaFoldDB" id="T1L675"/>
<dbReference type="EnsemblMetazoa" id="tetur640g00010.1">
    <property type="protein sequence ID" value="tetur640g00010.1"/>
    <property type="gene ID" value="tetur640g00010"/>
</dbReference>
<name>T1L675_TETUR</name>
<organism evidence="1 2">
    <name type="scientific">Tetranychus urticae</name>
    <name type="common">Two-spotted spider mite</name>
    <dbReference type="NCBI Taxonomy" id="32264"/>
    <lineage>
        <taxon>Eukaryota</taxon>
        <taxon>Metazoa</taxon>
        <taxon>Ecdysozoa</taxon>
        <taxon>Arthropoda</taxon>
        <taxon>Chelicerata</taxon>
        <taxon>Arachnida</taxon>
        <taxon>Acari</taxon>
        <taxon>Acariformes</taxon>
        <taxon>Trombidiformes</taxon>
        <taxon>Prostigmata</taxon>
        <taxon>Eleutherengona</taxon>
        <taxon>Raphignathae</taxon>
        <taxon>Tetranychoidea</taxon>
        <taxon>Tetranychidae</taxon>
        <taxon>Tetranychus</taxon>
    </lineage>
</organism>
<dbReference type="Proteomes" id="UP000015104">
    <property type="component" value="Unassembled WGS sequence"/>
</dbReference>
<dbReference type="EMBL" id="CAEY01001676">
    <property type="status" value="NOT_ANNOTATED_CDS"/>
    <property type="molecule type" value="Genomic_DNA"/>
</dbReference>
<sequence length="49" mass="5183">MVVFIISSLSGMIPSPGNFPFSAITEPNGRTNPFLNSTKDSLIGLASKQ</sequence>
<proteinExistence type="predicted"/>
<keyword evidence="2" id="KW-1185">Reference proteome</keyword>
<reference evidence="1" key="2">
    <citation type="submission" date="2015-06" db="UniProtKB">
        <authorList>
            <consortium name="EnsemblMetazoa"/>
        </authorList>
    </citation>
    <scope>IDENTIFICATION</scope>
</reference>
<reference evidence="2" key="1">
    <citation type="submission" date="2011-08" db="EMBL/GenBank/DDBJ databases">
        <authorList>
            <person name="Rombauts S."/>
        </authorList>
    </citation>
    <scope>NUCLEOTIDE SEQUENCE</scope>
    <source>
        <strain evidence="2">London</strain>
    </source>
</reference>
<accession>T1L675</accession>
<evidence type="ECO:0000313" key="2">
    <source>
        <dbReference type="Proteomes" id="UP000015104"/>
    </source>
</evidence>